<evidence type="ECO:0000313" key="2">
    <source>
        <dbReference type="Proteomes" id="UP001162483"/>
    </source>
</evidence>
<organism evidence="1 2">
    <name type="scientific">Staurois parvus</name>
    <dbReference type="NCBI Taxonomy" id="386267"/>
    <lineage>
        <taxon>Eukaryota</taxon>
        <taxon>Metazoa</taxon>
        <taxon>Chordata</taxon>
        <taxon>Craniata</taxon>
        <taxon>Vertebrata</taxon>
        <taxon>Euteleostomi</taxon>
        <taxon>Amphibia</taxon>
        <taxon>Batrachia</taxon>
        <taxon>Anura</taxon>
        <taxon>Neobatrachia</taxon>
        <taxon>Ranoidea</taxon>
        <taxon>Ranidae</taxon>
        <taxon>Staurois</taxon>
    </lineage>
</organism>
<gene>
    <name evidence="1" type="ORF">SPARVUS_LOCUS10737718</name>
</gene>
<protein>
    <submittedName>
        <fullName evidence="1">Uncharacterized protein</fullName>
    </submittedName>
</protein>
<evidence type="ECO:0000313" key="1">
    <source>
        <dbReference type="EMBL" id="CAI9588324.1"/>
    </source>
</evidence>
<accession>A0ABN9EU17</accession>
<sequence>MASPISAVKAGVVASTNIVPQLPRIHTQAHRAPSILLDVLASPDWQPTNSAAHVLPPLTAQPEIQVETANLNYSP</sequence>
<comment type="caution">
    <text evidence="1">The sequence shown here is derived from an EMBL/GenBank/DDBJ whole genome shotgun (WGS) entry which is preliminary data.</text>
</comment>
<name>A0ABN9EU17_9NEOB</name>
<reference evidence="1" key="1">
    <citation type="submission" date="2023-05" db="EMBL/GenBank/DDBJ databases">
        <authorList>
            <person name="Stuckert A."/>
        </authorList>
    </citation>
    <scope>NUCLEOTIDE SEQUENCE</scope>
</reference>
<dbReference type="Proteomes" id="UP001162483">
    <property type="component" value="Unassembled WGS sequence"/>
</dbReference>
<dbReference type="EMBL" id="CATNWA010015949">
    <property type="protein sequence ID" value="CAI9588324.1"/>
    <property type="molecule type" value="Genomic_DNA"/>
</dbReference>
<keyword evidence="2" id="KW-1185">Reference proteome</keyword>
<proteinExistence type="predicted"/>